<dbReference type="AlphaFoldDB" id="R1HWS0"/>
<sequence length="87" mass="9806">MSTDRTPYQRVIEELALAGKPRLFTVFGTSNHLDGAPLIGWGIELQDGGGALFRYSGQRSIHSSDTAERLLRVQRRLGDVELRWLDH</sequence>
<dbReference type="OrthoDB" id="3632273at2"/>
<evidence type="ECO:0000313" key="1">
    <source>
        <dbReference type="EMBL" id="EOD67975.1"/>
    </source>
</evidence>
<organism evidence="1 2">
    <name type="scientific">Amycolatopsis vancoresmycina DSM 44592</name>
    <dbReference type="NCBI Taxonomy" id="1292037"/>
    <lineage>
        <taxon>Bacteria</taxon>
        <taxon>Bacillati</taxon>
        <taxon>Actinomycetota</taxon>
        <taxon>Actinomycetes</taxon>
        <taxon>Pseudonocardiales</taxon>
        <taxon>Pseudonocardiaceae</taxon>
        <taxon>Amycolatopsis</taxon>
    </lineage>
</organism>
<keyword evidence="2" id="KW-1185">Reference proteome</keyword>
<reference evidence="1 2" key="1">
    <citation type="submission" date="2013-02" db="EMBL/GenBank/DDBJ databases">
        <title>Draft genome sequence of Amycolatopsis vancoresmycina strain DSM 44592T.</title>
        <authorList>
            <person name="Kumar S."/>
            <person name="Kaur N."/>
            <person name="Kaur C."/>
            <person name="Raghava G.P.S."/>
            <person name="Mayilraj S."/>
        </authorList>
    </citation>
    <scope>NUCLEOTIDE SEQUENCE [LARGE SCALE GENOMIC DNA]</scope>
    <source>
        <strain evidence="1 2">DSM 44592</strain>
    </source>
</reference>
<dbReference type="RefSeq" id="WP_003079019.1">
    <property type="nucleotide sequence ID" value="NZ_AOUO01000185.1"/>
</dbReference>
<comment type="caution">
    <text evidence="1">The sequence shown here is derived from an EMBL/GenBank/DDBJ whole genome shotgun (WGS) entry which is preliminary data.</text>
</comment>
<evidence type="ECO:0000313" key="2">
    <source>
        <dbReference type="Proteomes" id="UP000014139"/>
    </source>
</evidence>
<gene>
    <name evidence="1" type="ORF">H480_13770</name>
</gene>
<proteinExistence type="predicted"/>
<protein>
    <submittedName>
        <fullName evidence="1">Uncharacterized protein</fullName>
    </submittedName>
</protein>
<accession>R1HWS0</accession>
<dbReference type="EMBL" id="AOUO01000185">
    <property type="protein sequence ID" value="EOD67975.1"/>
    <property type="molecule type" value="Genomic_DNA"/>
</dbReference>
<dbReference type="PATRIC" id="fig|1292037.4.peg.2627"/>
<dbReference type="Proteomes" id="UP000014139">
    <property type="component" value="Unassembled WGS sequence"/>
</dbReference>
<name>R1HWS0_9PSEU</name>